<reference evidence="1" key="1">
    <citation type="submission" date="2022-04" db="EMBL/GenBank/DDBJ databases">
        <title>Jade perch genome.</title>
        <authorList>
            <person name="Chao B."/>
        </authorList>
    </citation>
    <scope>NUCLEOTIDE SEQUENCE</scope>
    <source>
        <strain evidence="1">CB-2022</strain>
    </source>
</reference>
<keyword evidence="2" id="KW-1185">Reference proteome</keyword>
<organism evidence="1 2">
    <name type="scientific">Scortum barcoo</name>
    <name type="common">barcoo grunter</name>
    <dbReference type="NCBI Taxonomy" id="214431"/>
    <lineage>
        <taxon>Eukaryota</taxon>
        <taxon>Metazoa</taxon>
        <taxon>Chordata</taxon>
        <taxon>Craniata</taxon>
        <taxon>Vertebrata</taxon>
        <taxon>Euteleostomi</taxon>
        <taxon>Actinopterygii</taxon>
        <taxon>Neopterygii</taxon>
        <taxon>Teleostei</taxon>
        <taxon>Neoteleostei</taxon>
        <taxon>Acanthomorphata</taxon>
        <taxon>Eupercaria</taxon>
        <taxon>Centrarchiformes</taxon>
        <taxon>Terapontoidei</taxon>
        <taxon>Terapontidae</taxon>
        <taxon>Scortum</taxon>
    </lineage>
</organism>
<protein>
    <submittedName>
        <fullName evidence="1">Uncharacterized protein</fullName>
    </submittedName>
</protein>
<gene>
    <name evidence="1" type="ORF">L3Q82_014348</name>
</gene>
<evidence type="ECO:0000313" key="2">
    <source>
        <dbReference type="Proteomes" id="UP000831701"/>
    </source>
</evidence>
<name>A0ACB8VWN2_9TELE</name>
<dbReference type="EMBL" id="CM041547">
    <property type="protein sequence ID" value="KAI3360017.1"/>
    <property type="molecule type" value="Genomic_DNA"/>
</dbReference>
<evidence type="ECO:0000313" key="1">
    <source>
        <dbReference type="EMBL" id="KAI3360017.1"/>
    </source>
</evidence>
<accession>A0ACB8VWN2</accession>
<dbReference type="Proteomes" id="UP000831701">
    <property type="component" value="Chromosome 17"/>
</dbReference>
<comment type="caution">
    <text evidence="1">The sequence shown here is derived from an EMBL/GenBank/DDBJ whole genome shotgun (WGS) entry which is preliminary data.</text>
</comment>
<proteinExistence type="predicted"/>
<sequence length="314" mass="34957">MDSRPPNVLPLLLTSLLLFWQCTTVQSSYIIDTIGLTIRPSSTVESGTPVTLRCQVSVIHGNLPDLTHLFQLTRDDVPILSSNTTEDSVVYELSPARAADSGYYECRVTVKDKSKSSSSQKLEVKGLQTPILYLNKTQPYESERFTAICSAPEEKGFLIFRFFQGFRTGETQKLKQAAATGNSVETTLVLRHIGDSILFCDYEINLVSGARRSNRSNDIQVIVKGLYISPTMNVLPSTEVFEGDVLEVVCKVVSPPKNVEVFLTKDKRILKQAPVSLVHRFTAEEGDSGELVCKAEWSNIQKETYQQILVKGKK</sequence>